<dbReference type="InterPro" id="IPR036291">
    <property type="entry name" value="NAD(P)-bd_dom_sf"/>
</dbReference>
<dbReference type="Gene3D" id="3.90.180.10">
    <property type="entry name" value="Medium-chain alcohol dehydrogenases, catalytic domain"/>
    <property type="match status" value="1"/>
</dbReference>
<reference evidence="11" key="1">
    <citation type="submission" date="2022-11" db="UniProtKB">
        <authorList>
            <consortium name="WormBaseParasite"/>
        </authorList>
    </citation>
    <scope>IDENTIFICATION</scope>
</reference>
<dbReference type="AlphaFoldDB" id="A0A914QI29"/>
<dbReference type="Pfam" id="PF08240">
    <property type="entry name" value="ADH_N"/>
    <property type="match status" value="1"/>
</dbReference>
<evidence type="ECO:0000256" key="5">
    <source>
        <dbReference type="ARBA" id="ARBA00022833"/>
    </source>
</evidence>
<dbReference type="SMART" id="SM00829">
    <property type="entry name" value="PKS_ER"/>
    <property type="match status" value="1"/>
</dbReference>
<dbReference type="PANTHER" id="PTHR42940:SF3">
    <property type="entry name" value="ALCOHOL DEHYDROGENASE 1-RELATED"/>
    <property type="match status" value="1"/>
</dbReference>
<dbReference type="CDD" id="cd08297">
    <property type="entry name" value="CAD3"/>
    <property type="match status" value="1"/>
</dbReference>
<dbReference type="Proteomes" id="UP000887578">
    <property type="component" value="Unplaced"/>
</dbReference>
<feature type="domain" description="Enoyl reductase (ER)" evidence="9">
    <location>
        <begin position="19"/>
        <end position="347"/>
    </location>
</feature>
<dbReference type="EC" id="1.1.1.1" evidence="3"/>
<dbReference type="GO" id="GO:0005737">
    <property type="term" value="C:cytoplasm"/>
    <property type="evidence" value="ECO:0007669"/>
    <property type="project" value="TreeGrafter"/>
</dbReference>
<dbReference type="InterPro" id="IPR020843">
    <property type="entry name" value="ER"/>
</dbReference>
<evidence type="ECO:0000256" key="1">
    <source>
        <dbReference type="ARBA" id="ARBA00001947"/>
    </source>
</evidence>
<proteinExistence type="inferred from homology"/>
<dbReference type="InterPro" id="IPR011032">
    <property type="entry name" value="GroES-like_sf"/>
</dbReference>
<dbReference type="GO" id="GO:0004022">
    <property type="term" value="F:alcohol dehydrogenase (NAD+) activity"/>
    <property type="evidence" value="ECO:0007669"/>
    <property type="project" value="UniProtKB-EC"/>
</dbReference>
<dbReference type="PANTHER" id="PTHR42940">
    <property type="entry name" value="ALCOHOL DEHYDROGENASE 1-RELATED"/>
    <property type="match status" value="1"/>
</dbReference>
<dbReference type="Gene3D" id="3.40.50.720">
    <property type="entry name" value="NAD(P)-binding Rossmann-like Domain"/>
    <property type="match status" value="1"/>
</dbReference>
<evidence type="ECO:0000256" key="4">
    <source>
        <dbReference type="ARBA" id="ARBA00022723"/>
    </source>
</evidence>
<dbReference type="InterPro" id="IPR013154">
    <property type="entry name" value="ADH-like_N"/>
</dbReference>
<evidence type="ECO:0000256" key="6">
    <source>
        <dbReference type="ARBA" id="ARBA00023002"/>
    </source>
</evidence>
<keyword evidence="4 8" id="KW-0479">Metal-binding</keyword>
<keyword evidence="7" id="KW-0520">NAD</keyword>
<evidence type="ECO:0000313" key="11">
    <source>
        <dbReference type="WBParaSite" id="PDA_v2.g26970.t1"/>
    </source>
</evidence>
<dbReference type="Pfam" id="PF00107">
    <property type="entry name" value="ADH_zinc_N"/>
    <property type="match status" value="1"/>
</dbReference>
<evidence type="ECO:0000256" key="8">
    <source>
        <dbReference type="RuleBase" id="RU361277"/>
    </source>
</evidence>
<keyword evidence="10" id="KW-1185">Reference proteome</keyword>
<dbReference type="SUPFAM" id="SSF51735">
    <property type="entry name" value="NAD(P)-binding Rossmann-fold domains"/>
    <property type="match status" value="1"/>
</dbReference>
<evidence type="ECO:0000259" key="9">
    <source>
        <dbReference type="SMART" id="SM00829"/>
    </source>
</evidence>
<accession>A0A914QI29</accession>
<dbReference type="FunFam" id="3.40.50.720:FF:000039">
    <property type="entry name" value="Alcohol dehydrogenase AdhP"/>
    <property type="match status" value="1"/>
</dbReference>
<dbReference type="GO" id="GO:0008270">
    <property type="term" value="F:zinc ion binding"/>
    <property type="evidence" value="ECO:0007669"/>
    <property type="project" value="InterPro"/>
</dbReference>
<evidence type="ECO:0000256" key="3">
    <source>
        <dbReference type="ARBA" id="ARBA00013190"/>
    </source>
</evidence>
<evidence type="ECO:0000313" key="10">
    <source>
        <dbReference type="Proteomes" id="UP000887578"/>
    </source>
</evidence>
<keyword evidence="5 8" id="KW-0862">Zinc</keyword>
<evidence type="ECO:0000256" key="7">
    <source>
        <dbReference type="ARBA" id="ARBA00023027"/>
    </source>
</evidence>
<evidence type="ECO:0000256" key="2">
    <source>
        <dbReference type="ARBA" id="ARBA00008072"/>
    </source>
</evidence>
<organism evidence="10 11">
    <name type="scientific">Panagrolaimus davidi</name>
    <dbReference type="NCBI Taxonomy" id="227884"/>
    <lineage>
        <taxon>Eukaryota</taxon>
        <taxon>Metazoa</taxon>
        <taxon>Ecdysozoa</taxon>
        <taxon>Nematoda</taxon>
        <taxon>Chromadorea</taxon>
        <taxon>Rhabditida</taxon>
        <taxon>Tylenchina</taxon>
        <taxon>Panagrolaimomorpha</taxon>
        <taxon>Panagrolaimoidea</taxon>
        <taxon>Panagrolaimidae</taxon>
        <taxon>Panagrolaimus</taxon>
    </lineage>
</organism>
<dbReference type="WBParaSite" id="PDA_v2.g26970.t1">
    <property type="protein sequence ID" value="PDA_v2.g26970.t1"/>
    <property type="gene ID" value="PDA_v2.g26970"/>
</dbReference>
<dbReference type="InterPro" id="IPR013149">
    <property type="entry name" value="ADH-like_C"/>
</dbReference>
<keyword evidence="6" id="KW-0560">Oxidoreductase</keyword>
<dbReference type="InterPro" id="IPR002328">
    <property type="entry name" value="ADH_Zn_CS"/>
</dbReference>
<dbReference type="PROSITE" id="PS00059">
    <property type="entry name" value="ADH_ZINC"/>
    <property type="match status" value="1"/>
</dbReference>
<protein>
    <recommendedName>
        <fullName evidence="3">alcohol dehydrogenase</fullName>
        <ecNumber evidence="3">1.1.1.1</ecNumber>
    </recommendedName>
</protein>
<dbReference type="SUPFAM" id="SSF50129">
    <property type="entry name" value="GroES-like"/>
    <property type="match status" value="1"/>
</dbReference>
<comment type="cofactor">
    <cofactor evidence="1 8">
        <name>Zn(2+)</name>
        <dbReference type="ChEBI" id="CHEBI:29105"/>
    </cofactor>
</comment>
<name>A0A914QI29_9BILA</name>
<comment type="similarity">
    <text evidence="2 8">Belongs to the zinc-containing alcohol dehydrogenase family.</text>
</comment>
<sequence>MSNLDIPKTQRALVCDETGGPLEVRQIPVPEPSADELLVKILFSGVCHSDLHIWLGDLPVKLPAGIVGGHEGVGIVVKKGENVKNFKIGDKAGIKWINGSCLSCDQCKLGFDQSCIATLTSGGSRNGTFQEYALVKATEAPHIPENVDLAKIAPVLCAGVTVYRALKESNVKAGQIVAITGAGGGLGSMAIQYAKAMGMRVLALDIGREKEKHCKELGAEFFVDPLAEANVVEKVLTLTKGGPHAVVHVATSDKPIEQAIKYIRTRGTIVLVSLPKDAKLIADVFSIVIRIITIKGTFVGSRVDADEALEFFARGLIDIPIEIFALKDIPKVYDRMQKGEIRGRVVVDLSK</sequence>